<proteinExistence type="predicted"/>
<name>A0A0F8WEX2_9ZZZZ</name>
<dbReference type="PROSITE" id="PS50819">
    <property type="entry name" value="INTEIN_ENDONUCLEASE"/>
    <property type="match status" value="1"/>
</dbReference>
<organism evidence="2">
    <name type="scientific">marine sediment metagenome</name>
    <dbReference type="NCBI Taxonomy" id="412755"/>
    <lineage>
        <taxon>unclassified sequences</taxon>
        <taxon>metagenomes</taxon>
        <taxon>ecological metagenomes</taxon>
    </lineage>
</organism>
<dbReference type="GO" id="GO:0004519">
    <property type="term" value="F:endonuclease activity"/>
    <property type="evidence" value="ECO:0007669"/>
    <property type="project" value="InterPro"/>
</dbReference>
<dbReference type="InterPro" id="IPR004042">
    <property type="entry name" value="Intein_endonuc_central"/>
</dbReference>
<dbReference type="EMBL" id="LAZR01065656">
    <property type="protein sequence ID" value="KKK55103.1"/>
    <property type="molecule type" value="Genomic_DNA"/>
</dbReference>
<evidence type="ECO:0000313" key="2">
    <source>
        <dbReference type="EMBL" id="KKK55103.1"/>
    </source>
</evidence>
<feature type="non-terminal residue" evidence="2">
    <location>
        <position position="232"/>
    </location>
</feature>
<dbReference type="InterPro" id="IPR027434">
    <property type="entry name" value="Homing_endonucl"/>
</dbReference>
<dbReference type="SUPFAM" id="SSF55608">
    <property type="entry name" value="Homing endonucleases"/>
    <property type="match status" value="1"/>
</dbReference>
<comment type="caution">
    <text evidence="2">The sequence shown here is derived from an EMBL/GenBank/DDBJ whole genome shotgun (WGS) entry which is preliminary data.</text>
</comment>
<dbReference type="AlphaFoldDB" id="A0A0F8WEX2"/>
<feature type="domain" description="DOD-type homing endonuclease" evidence="1">
    <location>
        <begin position="22"/>
        <end position="178"/>
    </location>
</feature>
<sequence>MGKKIRTYHDLLDHGNETSAYLFGLWLADGNIFLSTSRGGRRVQKSFAIINTDVQLMRMIGKLFGKKPCQRWDGNPKHKPCFTLKVKSDRLFDVCYSHTGSTPKSDQSLSVPDISKELFHHFVRGFFDGDGSIGFKRYRNRHGKPVSALTTSFSAGLATGDFLERLRDRIRLHTPVGLKKVNTGKTSRKLVFNQYDSMLLCEWMYRNATLFMARKKAVWDSADKERLTKSRK</sequence>
<gene>
    <name evidence="2" type="ORF">LCGC14_3077940</name>
</gene>
<evidence type="ECO:0000259" key="1">
    <source>
        <dbReference type="PROSITE" id="PS50819"/>
    </source>
</evidence>
<reference evidence="2" key="1">
    <citation type="journal article" date="2015" name="Nature">
        <title>Complex archaea that bridge the gap between prokaryotes and eukaryotes.</title>
        <authorList>
            <person name="Spang A."/>
            <person name="Saw J.H."/>
            <person name="Jorgensen S.L."/>
            <person name="Zaremba-Niedzwiedzka K."/>
            <person name="Martijn J."/>
            <person name="Lind A.E."/>
            <person name="van Eijk R."/>
            <person name="Schleper C."/>
            <person name="Guy L."/>
            <person name="Ettema T.J."/>
        </authorList>
    </citation>
    <scope>NUCLEOTIDE SEQUENCE</scope>
</reference>
<accession>A0A0F8WEX2</accession>
<dbReference type="Gene3D" id="3.10.28.10">
    <property type="entry name" value="Homing endonucleases"/>
    <property type="match status" value="1"/>
</dbReference>
<protein>
    <recommendedName>
        <fullName evidence="1">DOD-type homing endonuclease domain-containing protein</fullName>
    </recommendedName>
</protein>